<reference evidence="1 2" key="1">
    <citation type="journal article" date="2018" name="G3 (Bethesda)">
        <title>Phylogenetic and Phylogenomic Definition of Rhizopus Species.</title>
        <authorList>
            <person name="Gryganskyi A.P."/>
            <person name="Golan J."/>
            <person name="Dolatabadi S."/>
            <person name="Mondo S."/>
            <person name="Robb S."/>
            <person name="Idnurm A."/>
            <person name="Muszewska A."/>
            <person name="Steczkiewicz K."/>
            <person name="Masonjones S."/>
            <person name="Liao H.L."/>
            <person name="Gajdeczka M.T."/>
            <person name="Anike F."/>
            <person name="Vuek A."/>
            <person name="Anishchenko I.M."/>
            <person name="Voigt K."/>
            <person name="de Hoog G.S."/>
            <person name="Smith M.E."/>
            <person name="Heitman J."/>
            <person name="Vilgalys R."/>
            <person name="Stajich J.E."/>
        </authorList>
    </citation>
    <scope>NUCLEOTIDE SEQUENCE [LARGE SCALE GENOMIC DNA]</scope>
    <source>
        <strain evidence="1 2">LSU 92-RS-03</strain>
    </source>
</reference>
<organism evidence="1 2">
    <name type="scientific">Rhizopus stolonifer</name>
    <name type="common">Rhizopus nigricans</name>
    <dbReference type="NCBI Taxonomy" id="4846"/>
    <lineage>
        <taxon>Eukaryota</taxon>
        <taxon>Fungi</taxon>
        <taxon>Fungi incertae sedis</taxon>
        <taxon>Mucoromycota</taxon>
        <taxon>Mucoromycotina</taxon>
        <taxon>Mucoromycetes</taxon>
        <taxon>Mucorales</taxon>
        <taxon>Mucorineae</taxon>
        <taxon>Rhizopodaceae</taxon>
        <taxon>Rhizopus</taxon>
    </lineage>
</organism>
<dbReference type="Proteomes" id="UP000253551">
    <property type="component" value="Unassembled WGS sequence"/>
</dbReference>
<comment type="caution">
    <text evidence="1">The sequence shown here is derived from an EMBL/GenBank/DDBJ whole genome shotgun (WGS) entry which is preliminary data.</text>
</comment>
<sequence length="143" mass="16787">MQESKFESTIIELRYSQRQKLKLLLNGGMDHREHLCFSKVSSAYSTSHSLYSDFIIVNVTVYSNRQELLSETQTFGYEEDHLSYDKDITFPYWLIDFESLEIQAENTKRIEGDKGLEDIQLDFFKTCLGQDTIIFNKLNADYI</sequence>
<accession>A0A367KPT0</accession>
<gene>
    <name evidence="1" type="ORF">CU098_012868</name>
</gene>
<dbReference type="STRING" id="4846.A0A367KPT0"/>
<name>A0A367KPT0_RHIST</name>
<dbReference type="EMBL" id="PJQM01000748">
    <property type="protein sequence ID" value="RCI04224.1"/>
    <property type="molecule type" value="Genomic_DNA"/>
</dbReference>
<keyword evidence="2" id="KW-1185">Reference proteome</keyword>
<evidence type="ECO:0000313" key="1">
    <source>
        <dbReference type="EMBL" id="RCI04224.1"/>
    </source>
</evidence>
<protein>
    <submittedName>
        <fullName evidence="1">Uncharacterized protein</fullName>
    </submittedName>
</protein>
<evidence type="ECO:0000313" key="2">
    <source>
        <dbReference type="Proteomes" id="UP000253551"/>
    </source>
</evidence>
<proteinExistence type="predicted"/>
<dbReference type="AlphaFoldDB" id="A0A367KPT0"/>